<dbReference type="Proteomes" id="UP000054279">
    <property type="component" value="Unassembled WGS sequence"/>
</dbReference>
<evidence type="ECO:0000256" key="1">
    <source>
        <dbReference type="SAM" id="MobiDB-lite"/>
    </source>
</evidence>
<organism evidence="2 3">
    <name type="scientific">Sphaerobolus stellatus (strain SS14)</name>
    <dbReference type="NCBI Taxonomy" id="990650"/>
    <lineage>
        <taxon>Eukaryota</taxon>
        <taxon>Fungi</taxon>
        <taxon>Dikarya</taxon>
        <taxon>Basidiomycota</taxon>
        <taxon>Agaricomycotina</taxon>
        <taxon>Agaricomycetes</taxon>
        <taxon>Phallomycetidae</taxon>
        <taxon>Geastrales</taxon>
        <taxon>Sphaerobolaceae</taxon>
        <taxon>Sphaerobolus</taxon>
    </lineage>
</organism>
<protein>
    <submittedName>
        <fullName evidence="2">Uncharacterized protein</fullName>
    </submittedName>
</protein>
<proteinExistence type="predicted"/>
<feature type="region of interest" description="Disordered" evidence="1">
    <location>
        <begin position="1"/>
        <end position="25"/>
    </location>
</feature>
<dbReference type="HOGENOM" id="CLU_089410_0_0_1"/>
<dbReference type="EMBL" id="KN837477">
    <property type="protein sequence ID" value="KIJ24558.1"/>
    <property type="molecule type" value="Genomic_DNA"/>
</dbReference>
<name>A0A0C9T6K2_SPHS4</name>
<evidence type="ECO:0000313" key="2">
    <source>
        <dbReference type="EMBL" id="KIJ24558.1"/>
    </source>
</evidence>
<reference evidence="2 3" key="1">
    <citation type="submission" date="2014-06" db="EMBL/GenBank/DDBJ databases">
        <title>Evolutionary Origins and Diversification of the Mycorrhizal Mutualists.</title>
        <authorList>
            <consortium name="DOE Joint Genome Institute"/>
            <consortium name="Mycorrhizal Genomics Consortium"/>
            <person name="Kohler A."/>
            <person name="Kuo A."/>
            <person name="Nagy L.G."/>
            <person name="Floudas D."/>
            <person name="Copeland A."/>
            <person name="Barry K.W."/>
            <person name="Cichocki N."/>
            <person name="Veneault-Fourrey C."/>
            <person name="LaButti K."/>
            <person name="Lindquist E.A."/>
            <person name="Lipzen A."/>
            <person name="Lundell T."/>
            <person name="Morin E."/>
            <person name="Murat C."/>
            <person name="Riley R."/>
            <person name="Ohm R."/>
            <person name="Sun H."/>
            <person name="Tunlid A."/>
            <person name="Henrissat B."/>
            <person name="Grigoriev I.V."/>
            <person name="Hibbett D.S."/>
            <person name="Martin F."/>
        </authorList>
    </citation>
    <scope>NUCLEOTIDE SEQUENCE [LARGE SCALE GENOMIC DNA]</scope>
    <source>
        <strain evidence="2 3">SS14</strain>
    </source>
</reference>
<dbReference type="AlphaFoldDB" id="A0A0C9T6K2"/>
<feature type="compositionally biased region" description="Basic residues" evidence="1">
    <location>
        <begin position="10"/>
        <end position="20"/>
    </location>
</feature>
<sequence>MGKRGPPSHFKTKRDCHKAKKDSQKRWYQNNTEIHILNVTRRRQAQQLSHPRRQYIKRKVAAEPASPDTTEPTEVDPYEYAVSELDAIEVLYKGAIGMNSLRSTGENWLGQLKYASSPEDMDTLLARAQHLFKSAEDLTSRVRKVIPFILNDAIDLLDRADKAERRCVECLYIFEEVIQLLQANPDAYIRASEQGLLFWQGDS</sequence>
<gene>
    <name evidence="2" type="ORF">M422DRAFT_274625</name>
</gene>
<accession>A0A0C9T6K2</accession>
<evidence type="ECO:0000313" key="3">
    <source>
        <dbReference type="Proteomes" id="UP000054279"/>
    </source>
</evidence>
<keyword evidence="3" id="KW-1185">Reference proteome</keyword>